<dbReference type="AlphaFoldDB" id="A0AAD7B4Z0"/>
<dbReference type="InterPro" id="IPR005545">
    <property type="entry name" value="YCII"/>
</dbReference>
<feature type="domain" description="YCII-related" evidence="1">
    <location>
        <begin position="14"/>
        <end position="96"/>
    </location>
</feature>
<proteinExistence type="predicted"/>
<dbReference type="SUPFAM" id="SSF54909">
    <property type="entry name" value="Dimeric alpha+beta barrel"/>
    <property type="match status" value="1"/>
</dbReference>
<evidence type="ECO:0000313" key="3">
    <source>
        <dbReference type="Proteomes" id="UP001221142"/>
    </source>
</evidence>
<dbReference type="Proteomes" id="UP001221142">
    <property type="component" value="Unassembled WGS sequence"/>
</dbReference>
<protein>
    <recommendedName>
        <fullName evidence="1">YCII-related domain-containing protein</fullName>
    </recommendedName>
</protein>
<name>A0AAD7B4Z0_9AGAR</name>
<gene>
    <name evidence="2" type="ORF">FB45DRAFT_1037777</name>
</gene>
<organism evidence="2 3">
    <name type="scientific">Roridomyces roridus</name>
    <dbReference type="NCBI Taxonomy" id="1738132"/>
    <lineage>
        <taxon>Eukaryota</taxon>
        <taxon>Fungi</taxon>
        <taxon>Dikarya</taxon>
        <taxon>Basidiomycota</taxon>
        <taxon>Agaricomycotina</taxon>
        <taxon>Agaricomycetes</taxon>
        <taxon>Agaricomycetidae</taxon>
        <taxon>Agaricales</taxon>
        <taxon>Marasmiineae</taxon>
        <taxon>Mycenaceae</taxon>
        <taxon>Roridomyces</taxon>
    </lineage>
</organism>
<dbReference type="PANTHER" id="PTHR33606">
    <property type="entry name" value="PROTEIN YCII"/>
    <property type="match status" value="1"/>
</dbReference>
<accession>A0AAD7B4Z0</accession>
<dbReference type="Gene3D" id="3.30.70.1060">
    <property type="entry name" value="Dimeric alpha+beta barrel"/>
    <property type="match status" value="1"/>
</dbReference>
<evidence type="ECO:0000259" key="1">
    <source>
        <dbReference type="Pfam" id="PF03795"/>
    </source>
</evidence>
<evidence type="ECO:0000313" key="2">
    <source>
        <dbReference type="EMBL" id="KAJ7610887.1"/>
    </source>
</evidence>
<dbReference type="InterPro" id="IPR051807">
    <property type="entry name" value="Sec-metab_biosynth-assoc"/>
</dbReference>
<keyword evidence="3" id="KW-1185">Reference proteome</keyword>
<dbReference type="Pfam" id="PF03795">
    <property type="entry name" value="YCII"/>
    <property type="match status" value="1"/>
</dbReference>
<sequence length="108" mass="12308">MARKFMFFGPYITTPNAAELRLRLLPQHQADIKSRPQIIKFGGPFFTDEGAGEDAAERAYGGTFFLMEAESYAAAREIIESDLYYKDGLWDVKNIKLVEYTPLLGYPF</sequence>
<reference evidence="2" key="1">
    <citation type="submission" date="2023-03" db="EMBL/GenBank/DDBJ databases">
        <title>Massive genome expansion in bonnet fungi (Mycena s.s.) driven by repeated elements and novel gene families across ecological guilds.</title>
        <authorList>
            <consortium name="Lawrence Berkeley National Laboratory"/>
            <person name="Harder C.B."/>
            <person name="Miyauchi S."/>
            <person name="Viragh M."/>
            <person name="Kuo A."/>
            <person name="Thoen E."/>
            <person name="Andreopoulos B."/>
            <person name="Lu D."/>
            <person name="Skrede I."/>
            <person name="Drula E."/>
            <person name="Henrissat B."/>
            <person name="Morin E."/>
            <person name="Kohler A."/>
            <person name="Barry K."/>
            <person name="LaButti K."/>
            <person name="Morin E."/>
            <person name="Salamov A."/>
            <person name="Lipzen A."/>
            <person name="Mereny Z."/>
            <person name="Hegedus B."/>
            <person name="Baldrian P."/>
            <person name="Stursova M."/>
            <person name="Weitz H."/>
            <person name="Taylor A."/>
            <person name="Grigoriev I.V."/>
            <person name="Nagy L.G."/>
            <person name="Martin F."/>
            <person name="Kauserud H."/>
        </authorList>
    </citation>
    <scope>NUCLEOTIDE SEQUENCE</scope>
    <source>
        <strain evidence="2">9284</strain>
    </source>
</reference>
<dbReference type="PANTHER" id="PTHR33606:SF3">
    <property type="entry name" value="PROTEIN YCII"/>
    <property type="match status" value="1"/>
</dbReference>
<comment type="caution">
    <text evidence="2">The sequence shown here is derived from an EMBL/GenBank/DDBJ whole genome shotgun (WGS) entry which is preliminary data.</text>
</comment>
<dbReference type="EMBL" id="JARKIF010000034">
    <property type="protein sequence ID" value="KAJ7610887.1"/>
    <property type="molecule type" value="Genomic_DNA"/>
</dbReference>
<dbReference type="InterPro" id="IPR011008">
    <property type="entry name" value="Dimeric_a/b-barrel"/>
</dbReference>